<keyword evidence="2" id="KW-0812">Transmembrane</keyword>
<accession>A0A8J4V4W6</accession>
<feature type="transmembrane region" description="Helical" evidence="2">
    <location>
        <begin position="110"/>
        <end position="136"/>
    </location>
</feature>
<keyword evidence="2" id="KW-1133">Transmembrane helix</keyword>
<gene>
    <name evidence="3" type="ORF">CYY_007451</name>
</gene>
<feature type="transmembrane region" description="Helical" evidence="2">
    <location>
        <begin position="142"/>
        <end position="162"/>
    </location>
</feature>
<evidence type="ECO:0000313" key="4">
    <source>
        <dbReference type="Proteomes" id="UP000695562"/>
    </source>
</evidence>
<evidence type="ECO:0008006" key="5">
    <source>
        <dbReference type="Google" id="ProtNLM"/>
    </source>
</evidence>
<organism evidence="3 4">
    <name type="scientific">Polysphondylium violaceum</name>
    <dbReference type="NCBI Taxonomy" id="133409"/>
    <lineage>
        <taxon>Eukaryota</taxon>
        <taxon>Amoebozoa</taxon>
        <taxon>Evosea</taxon>
        <taxon>Eumycetozoa</taxon>
        <taxon>Dictyostelia</taxon>
        <taxon>Dictyosteliales</taxon>
        <taxon>Dictyosteliaceae</taxon>
        <taxon>Polysphondylium</taxon>
    </lineage>
</organism>
<proteinExistence type="predicted"/>
<feature type="transmembrane region" description="Helical" evidence="2">
    <location>
        <begin position="174"/>
        <end position="195"/>
    </location>
</feature>
<evidence type="ECO:0000313" key="3">
    <source>
        <dbReference type="EMBL" id="KAF2071234.1"/>
    </source>
</evidence>
<feature type="transmembrane region" description="Helical" evidence="2">
    <location>
        <begin position="201"/>
        <end position="225"/>
    </location>
</feature>
<evidence type="ECO:0000256" key="2">
    <source>
        <dbReference type="SAM" id="Phobius"/>
    </source>
</evidence>
<feature type="compositionally biased region" description="Basic and acidic residues" evidence="1">
    <location>
        <begin position="267"/>
        <end position="284"/>
    </location>
</feature>
<feature type="region of interest" description="Disordered" evidence="1">
    <location>
        <begin position="267"/>
        <end position="330"/>
    </location>
</feature>
<evidence type="ECO:0000256" key="1">
    <source>
        <dbReference type="SAM" id="MobiDB-lite"/>
    </source>
</evidence>
<feature type="transmembrane region" description="Helical" evidence="2">
    <location>
        <begin position="43"/>
        <end position="66"/>
    </location>
</feature>
<name>A0A8J4V4W6_9MYCE</name>
<feature type="compositionally biased region" description="Acidic residues" evidence="1">
    <location>
        <begin position="318"/>
        <end position="330"/>
    </location>
</feature>
<protein>
    <recommendedName>
        <fullName evidence="5">Transmembrane protein</fullName>
    </recommendedName>
</protein>
<feature type="transmembrane region" description="Helical" evidence="2">
    <location>
        <begin position="78"/>
        <end position="103"/>
    </location>
</feature>
<dbReference type="Proteomes" id="UP000695562">
    <property type="component" value="Unassembled WGS sequence"/>
</dbReference>
<feature type="transmembrane region" description="Helical" evidence="2">
    <location>
        <begin position="12"/>
        <end position="31"/>
    </location>
</feature>
<reference evidence="3" key="1">
    <citation type="submission" date="2020-01" db="EMBL/GenBank/DDBJ databases">
        <title>Development of genomics and gene disruption for Polysphondylium violaceum indicates a role for the polyketide synthase stlB in stalk morphogenesis.</title>
        <authorList>
            <person name="Narita B."/>
            <person name="Kawabe Y."/>
            <person name="Kin K."/>
            <person name="Saito T."/>
            <person name="Gibbs R."/>
            <person name="Kuspa A."/>
            <person name="Muzny D."/>
            <person name="Queller D."/>
            <person name="Richards S."/>
            <person name="Strassman J."/>
            <person name="Sucgang R."/>
            <person name="Worley K."/>
            <person name="Schaap P."/>
        </authorList>
    </citation>
    <scope>NUCLEOTIDE SEQUENCE</scope>
    <source>
        <strain evidence="3">QSvi11</strain>
    </source>
</reference>
<sequence>MDCETIRFGSKFSIECYLLIPILAWSLYISISRFKTFKQDENTFLYSIFYILFGVRMVVATVLYVFTGSTNGPYHFFGALDSLIVLVMSIICFLSGLADLYLIEPKGKQTYLMIIVSGVVFCFPIFLVSFYFYIFARLISFFFGYLLPYSFVCGFFLLQYWYLKNHKGDLKPLLWFLPALLLSIISTILMILTYIGFYYCVWFVSSFTLQYLMFAISMFMFSYYISITRSSNNPGYQVLMLFNPSPNSTSKNKIDLLINDISEERQERVENQPREQGQAEREQEGAPAEESDGEDEREDRTLLRERRGRGVRQRENPAEEDGNEMEEFNT</sequence>
<dbReference type="EMBL" id="AJWJ01000398">
    <property type="protein sequence ID" value="KAF2071234.1"/>
    <property type="molecule type" value="Genomic_DNA"/>
</dbReference>
<dbReference type="AlphaFoldDB" id="A0A8J4V4W6"/>
<keyword evidence="4" id="KW-1185">Reference proteome</keyword>
<comment type="caution">
    <text evidence="3">The sequence shown here is derived from an EMBL/GenBank/DDBJ whole genome shotgun (WGS) entry which is preliminary data.</text>
</comment>
<keyword evidence="2" id="KW-0472">Membrane</keyword>
<feature type="compositionally biased region" description="Acidic residues" evidence="1">
    <location>
        <begin position="287"/>
        <end position="297"/>
    </location>
</feature>